<feature type="domain" description="RNA cytosine-C(5)-methyltransferase NSUN2-like PUA" evidence="2">
    <location>
        <begin position="4"/>
        <end position="40"/>
    </location>
</feature>
<evidence type="ECO:0000313" key="5">
    <source>
        <dbReference type="WBParaSite" id="ECPE_0001464601-mRNA-1"/>
    </source>
</evidence>
<evidence type="ECO:0000259" key="2">
    <source>
        <dbReference type="Pfam" id="PF25378"/>
    </source>
</evidence>
<feature type="compositionally biased region" description="Polar residues" evidence="1">
    <location>
        <begin position="83"/>
        <end position="94"/>
    </location>
</feature>
<proteinExistence type="predicted"/>
<feature type="compositionally biased region" description="Acidic residues" evidence="1">
    <location>
        <begin position="62"/>
        <end position="81"/>
    </location>
</feature>
<name>A0A183B5X1_9TREM</name>
<reference evidence="3 4" key="2">
    <citation type="submission" date="2018-11" db="EMBL/GenBank/DDBJ databases">
        <authorList>
            <consortium name="Pathogen Informatics"/>
        </authorList>
    </citation>
    <scope>NUCLEOTIDE SEQUENCE [LARGE SCALE GENOMIC DNA]</scope>
    <source>
        <strain evidence="3 4">Egypt</strain>
    </source>
</reference>
<evidence type="ECO:0000313" key="4">
    <source>
        <dbReference type="Proteomes" id="UP000272942"/>
    </source>
</evidence>
<dbReference type="AlphaFoldDB" id="A0A183B5X1"/>
<dbReference type="Pfam" id="PF25378">
    <property type="entry name" value="PUA_NSUN2"/>
    <property type="match status" value="1"/>
</dbReference>
<sequence length="94" mass="10733">FTEQHPSVPCRIVFAGWRGIRSLRHYIGRHERCHLMRMANLEPKPMICGRTPTSNHDKEIDADGPDEPEEGDEAPGDDDFQCESLSTRSKQIND</sequence>
<dbReference type="OrthoDB" id="6093671at2759"/>
<dbReference type="WBParaSite" id="ECPE_0001464601-mRNA-1">
    <property type="protein sequence ID" value="ECPE_0001464601-mRNA-1"/>
    <property type="gene ID" value="ECPE_0001464601"/>
</dbReference>
<accession>A0A183B5X1</accession>
<keyword evidence="4" id="KW-1185">Reference proteome</keyword>
<evidence type="ECO:0000256" key="1">
    <source>
        <dbReference type="SAM" id="MobiDB-lite"/>
    </source>
</evidence>
<dbReference type="EMBL" id="UZAN01058011">
    <property type="protein sequence ID" value="VDP91878.1"/>
    <property type="molecule type" value="Genomic_DNA"/>
</dbReference>
<dbReference type="Proteomes" id="UP000272942">
    <property type="component" value="Unassembled WGS sequence"/>
</dbReference>
<evidence type="ECO:0000313" key="3">
    <source>
        <dbReference type="EMBL" id="VDP91878.1"/>
    </source>
</evidence>
<feature type="region of interest" description="Disordered" evidence="1">
    <location>
        <begin position="44"/>
        <end position="94"/>
    </location>
</feature>
<protein>
    <submittedName>
        <fullName evidence="5">Adrenoleukodystrophy related protein</fullName>
    </submittedName>
</protein>
<organism evidence="5">
    <name type="scientific">Echinostoma caproni</name>
    <dbReference type="NCBI Taxonomy" id="27848"/>
    <lineage>
        <taxon>Eukaryota</taxon>
        <taxon>Metazoa</taxon>
        <taxon>Spiralia</taxon>
        <taxon>Lophotrochozoa</taxon>
        <taxon>Platyhelminthes</taxon>
        <taxon>Trematoda</taxon>
        <taxon>Digenea</taxon>
        <taxon>Plagiorchiida</taxon>
        <taxon>Echinostomata</taxon>
        <taxon>Echinostomatoidea</taxon>
        <taxon>Echinostomatidae</taxon>
        <taxon>Echinostoma</taxon>
    </lineage>
</organism>
<gene>
    <name evidence="3" type="ORF">ECPE_LOCUS14606</name>
</gene>
<reference evidence="5" key="1">
    <citation type="submission" date="2016-06" db="UniProtKB">
        <authorList>
            <consortium name="WormBaseParasite"/>
        </authorList>
    </citation>
    <scope>IDENTIFICATION</scope>
</reference>
<dbReference type="InterPro" id="IPR057286">
    <property type="entry name" value="PUA_NSUN2"/>
</dbReference>